<organism evidence="2 3">
    <name type="scientific">Microcella daejeonensis</name>
    <dbReference type="NCBI Taxonomy" id="2994971"/>
    <lineage>
        <taxon>Bacteria</taxon>
        <taxon>Bacillati</taxon>
        <taxon>Actinomycetota</taxon>
        <taxon>Actinomycetes</taxon>
        <taxon>Micrococcales</taxon>
        <taxon>Microbacteriaceae</taxon>
        <taxon>Microcella</taxon>
    </lineage>
</organism>
<keyword evidence="1" id="KW-0812">Transmembrane</keyword>
<reference evidence="2" key="1">
    <citation type="submission" date="2022-11" db="EMBL/GenBank/DDBJ databases">
        <title>Description of Microcella daejonensis nov. sp, isolated from riverside soil.</title>
        <authorList>
            <person name="Molina K.M."/>
            <person name="Kim S.B."/>
        </authorList>
    </citation>
    <scope>NUCLEOTIDE SEQUENCE</scope>
    <source>
        <strain evidence="2">MMS21-STM12</strain>
    </source>
</reference>
<evidence type="ECO:0000313" key="3">
    <source>
        <dbReference type="Proteomes" id="UP001164706"/>
    </source>
</evidence>
<dbReference type="Proteomes" id="UP001164706">
    <property type="component" value="Chromosome"/>
</dbReference>
<name>A0A9E8MKE3_9MICO</name>
<dbReference type="InterPro" id="IPR021443">
    <property type="entry name" value="DUF3093"/>
</dbReference>
<evidence type="ECO:0000256" key="1">
    <source>
        <dbReference type="SAM" id="Phobius"/>
    </source>
</evidence>
<accession>A0A9E8MKE3</accession>
<gene>
    <name evidence="2" type="ORF">OVN18_11450</name>
</gene>
<dbReference type="KEGG" id="mdb:OVN18_11450"/>
<feature type="transmembrane region" description="Helical" evidence="1">
    <location>
        <begin position="35"/>
        <end position="61"/>
    </location>
</feature>
<keyword evidence="3" id="KW-1185">Reference proteome</keyword>
<dbReference type="RefSeq" id="WP_267780909.1">
    <property type="nucleotide sequence ID" value="NZ_CP113089.1"/>
</dbReference>
<proteinExistence type="predicted"/>
<feature type="transmembrane region" description="Helical" evidence="1">
    <location>
        <begin position="12"/>
        <end position="29"/>
    </location>
</feature>
<evidence type="ECO:0000313" key="2">
    <source>
        <dbReference type="EMBL" id="WAB81149.1"/>
    </source>
</evidence>
<dbReference type="Pfam" id="PF11292">
    <property type="entry name" value="DUF3093"/>
    <property type="match status" value="1"/>
</dbReference>
<keyword evidence="1" id="KW-0472">Membrane</keyword>
<keyword evidence="1" id="KW-1133">Transmembrane helix</keyword>
<sequence>MTSYRERLWPSAWMYGVIALVIPATLLVFSPIDLIVGGIVAIVLAAGSVVLLLTSAPEIVVGDGMLRAGRASIPVALTGEAIVARGDDARHEKGPGGDARAWLMLRGWVEPVVRIAVLDPDDPAPYWLLSTRRPEDFVAALRAERAAATT</sequence>
<protein>
    <submittedName>
        <fullName evidence="2">DUF3093 domain-containing protein</fullName>
    </submittedName>
</protein>
<dbReference type="EMBL" id="CP113089">
    <property type="protein sequence ID" value="WAB81149.1"/>
    <property type="molecule type" value="Genomic_DNA"/>
</dbReference>
<dbReference type="AlphaFoldDB" id="A0A9E8MKE3"/>